<protein>
    <recommendedName>
        <fullName evidence="5">Translin-associated factor X-interacting protein 1 N-terminal domain-containing protein</fullName>
    </recommendedName>
</protein>
<feature type="compositionally biased region" description="Polar residues" evidence="2">
    <location>
        <begin position="354"/>
        <end position="367"/>
    </location>
</feature>
<feature type="region of interest" description="Disordered" evidence="2">
    <location>
        <begin position="354"/>
        <end position="373"/>
    </location>
</feature>
<evidence type="ECO:0000256" key="2">
    <source>
        <dbReference type="SAM" id="MobiDB-lite"/>
    </source>
</evidence>
<gene>
    <name evidence="3" type="ORF">SteCoe_34539</name>
</gene>
<organism evidence="3 4">
    <name type="scientific">Stentor coeruleus</name>
    <dbReference type="NCBI Taxonomy" id="5963"/>
    <lineage>
        <taxon>Eukaryota</taxon>
        <taxon>Sar</taxon>
        <taxon>Alveolata</taxon>
        <taxon>Ciliophora</taxon>
        <taxon>Postciliodesmatophora</taxon>
        <taxon>Heterotrichea</taxon>
        <taxon>Heterotrichida</taxon>
        <taxon>Stentoridae</taxon>
        <taxon>Stentor</taxon>
    </lineage>
</organism>
<evidence type="ECO:0000313" key="4">
    <source>
        <dbReference type="Proteomes" id="UP000187209"/>
    </source>
</evidence>
<feature type="coiled-coil region" evidence="1">
    <location>
        <begin position="178"/>
        <end position="226"/>
    </location>
</feature>
<name>A0A1R2AUA3_9CILI</name>
<feature type="region of interest" description="Disordered" evidence="2">
    <location>
        <begin position="311"/>
        <end position="336"/>
    </location>
</feature>
<sequence>MSKLSRPGQILENNTRIRNGKKSDTTFISSSTLEKLDVPKKLLSRSIALSSSPYAIKQVRSVKNLDNIKIRTHNTMPKKSIKLFKNQDKSFNMDSKKKLMSSFSFISSDELSRIETKEISMSRAEALLKKLENVAGNSEKFEACQSVFNEIVDDDKEFIEIGYRTLLKIVKKEYDRVIKYQKKEIENQLQDIKELESIKVLLSTELEKLINQNKDLSYKFDELHKKYTEVSDKFLKITNIELTNFEKTDENWIKILQENRMYEEALYNLKKDLTYYKVKTKKMMKLIVVFEQKGYPVEDIYNKEVKKKKSLPRYDGSDSMPDDTDNENIISGKIKDIKRPSKVPELNFSLVEPNSFTSESQSDQLSEYSIEKE</sequence>
<dbReference type="Proteomes" id="UP000187209">
    <property type="component" value="Unassembled WGS sequence"/>
</dbReference>
<proteinExistence type="predicted"/>
<evidence type="ECO:0000313" key="3">
    <source>
        <dbReference type="EMBL" id="OMJ68104.1"/>
    </source>
</evidence>
<reference evidence="3 4" key="1">
    <citation type="submission" date="2016-11" db="EMBL/GenBank/DDBJ databases">
        <title>The macronuclear genome of Stentor coeruleus: a giant cell with tiny introns.</title>
        <authorList>
            <person name="Slabodnick M."/>
            <person name="Ruby J.G."/>
            <person name="Reiff S.B."/>
            <person name="Swart E.C."/>
            <person name="Gosai S."/>
            <person name="Prabakaran S."/>
            <person name="Witkowska E."/>
            <person name="Larue G.E."/>
            <person name="Fisher S."/>
            <person name="Freeman R.M."/>
            <person name="Gunawardena J."/>
            <person name="Chu W."/>
            <person name="Stover N.A."/>
            <person name="Gregory B.D."/>
            <person name="Nowacki M."/>
            <person name="Derisi J."/>
            <person name="Roy S.W."/>
            <person name="Marshall W.F."/>
            <person name="Sood P."/>
        </authorList>
    </citation>
    <scope>NUCLEOTIDE SEQUENCE [LARGE SCALE GENOMIC DNA]</scope>
    <source>
        <strain evidence="3">WM001</strain>
    </source>
</reference>
<keyword evidence="1" id="KW-0175">Coiled coil</keyword>
<evidence type="ECO:0008006" key="5">
    <source>
        <dbReference type="Google" id="ProtNLM"/>
    </source>
</evidence>
<comment type="caution">
    <text evidence="3">The sequence shown here is derived from an EMBL/GenBank/DDBJ whole genome shotgun (WGS) entry which is preliminary data.</text>
</comment>
<evidence type="ECO:0000256" key="1">
    <source>
        <dbReference type="SAM" id="Coils"/>
    </source>
</evidence>
<dbReference type="EMBL" id="MPUH01001384">
    <property type="protein sequence ID" value="OMJ68104.1"/>
    <property type="molecule type" value="Genomic_DNA"/>
</dbReference>
<accession>A0A1R2AUA3</accession>
<dbReference type="AlphaFoldDB" id="A0A1R2AUA3"/>
<keyword evidence="4" id="KW-1185">Reference proteome</keyword>